<gene>
    <name evidence="1" type="ORF">F7645_10880</name>
</gene>
<proteinExistence type="predicted"/>
<dbReference type="Pfam" id="PF18939">
    <property type="entry name" value="DUF5686"/>
    <property type="match status" value="1"/>
</dbReference>
<evidence type="ECO:0000313" key="1">
    <source>
        <dbReference type="EMBL" id="MBE7695921.1"/>
    </source>
</evidence>
<dbReference type="InterPro" id="IPR008969">
    <property type="entry name" value="CarboxyPept-like_regulatory"/>
</dbReference>
<keyword evidence="1" id="KW-0378">Hydrolase</keyword>
<accession>A0AAP1RH69</accession>
<keyword evidence="1" id="KW-0645">Protease</keyword>
<dbReference type="Gene3D" id="2.60.40.1120">
    <property type="entry name" value="Carboxypeptidase-like, regulatory domain"/>
    <property type="match status" value="1"/>
</dbReference>
<organism evidence="1 2">
    <name type="scientific">Tenacibaculum finnmarkense genomovar finnmarkense</name>
    <dbReference type="NCBI Taxonomy" id="1458503"/>
    <lineage>
        <taxon>Bacteria</taxon>
        <taxon>Pseudomonadati</taxon>
        <taxon>Bacteroidota</taxon>
        <taxon>Flavobacteriia</taxon>
        <taxon>Flavobacteriales</taxon>
        <taxon>Flavobacteriaceae</taxon>
        <taxon>Tenacibaculum</taxon>
        <taxon>Tenacibaculum finnmarkense</taxon>
    </lineage>
</organism>
<dbReference type="GO" id="GO:0004180">
    <property type="term" value="F:carboxypeptidase activity"/>
    <property type="evidence" value="ECO:0007669"/>
    <property type="project" value="UniProtKB-KW"/>
</dbReference>
<name>A0AAP1RH69_9FLAO</name>
<keyword evidence="2" id="KW-1185">Reference proteome</keyword>
<protein>
    <submittedName>
        <fullName evidence="1">Carboxypeptidase-like regulatory domain-containing protein</fullName>
    </submittedName>
</protein>
<dbReference type="SUPFAM" id="SSF49464">
    <property type="entry name" value="Carboxypeptidase regulatory domain-like"/>
    <property type="match status" value="1"/>
</dbReference>
<comment type="caution">
    <text evidence="1">The sequence shown here is derived from an EMBL/GenBank/DDBJ whole genome shotgun (WGS) entry which is preliminary data.</text>
</comment>
<dbReference type="EMBL" id="WXXV01000016">
    <property type="protein sequence ID" value="MBE7695921.1"/>
    <property type="molecule type" value="Genomic_DNA"/>
</dbReference>
<dbReference type="Proteomes" id="UP000806077">
    <property type="component" value="Unassembled WGS sequence"/>
</dbReference>
<dbReference type="InterPro" id="IPR043741">
    <property type="entry name" value="DUF5686"/>
</dbReference>
<sequence>MKRLIILLFIVFTNIAIAQIKGKVINTNNQPLSFVSIYLENTITGTTTNNNGDYELSVNKKGKYTLIFQLLGYKTITKNITITKFPFILNTIISEEKVTLDEVLISSEENPANKIIRNVIASKKKNTAKFSQYTADFYSRGLFKVKNLPKKFLGNKIDDMGGGLDSTRSGIVYLSETISKISYQKKPTNFKEHIIASKVSGSNNGISFNQAEEVDFNFYKNSFNLADAQMISPIANEAFSYYKYQLTGSFYDKNEKLISKIKLLPKRKNDRVFSGFIYISEDDWAIYGTDVFVTGAQANTPMIDTLHIKQNYNYSLKNNVWIPVTQTIDFKAGIFGFNFNGRFSAAYSNYNFAPNFTKKSFGNEVLSFAENATEKDSLYWNKIRPVSLTSEENADYKLKDSIKTIRKSKKYLDSTDTKHNKFNLINIISGYSYDNTYDKWNIDISSPIEDLNFNTVQGWNSSIGIKYSKTVNKKGERFNIGTKINYGFSDKKLRPTANFFYRWNNTNKPILTASGGITTSQFNAKKPISKFWNTISSVLFERNYLKIYEKTFTKIAFSEEINNGIRFYSSLEYADRKPLFNTTDYVMFTKNDVNYTANNPQEPTNFTSSFTPHHMWSFKLGATINFEQKYMSYPDGKYNIGTNKYPTLFVGYNKNFGSGNTTLNSDIFYSQLTQKMNLSNWGEFKYKAKGGIFFKKKDIPFIDYVHFNGNRLLIAPKDNYLDNFYTLPYYQLSTNDKYGELHGEYNFKGALLSKIPLINKLNFHLVTGAKGLFTAENKPYSEFAVGLDNIGFGKWRFLRVDFAKSNFNGKSENRIVFGIKL</sequence>
<dbReference type="AlphaFoldDB" id="A0AAP1RH69"/>
<dbReference type="RefSeq" id="WP_101955483.1">
    <property type="nucleotide sequence ID" value="NZ_JAJHTL010000016.1"/>
</dbReference>
<reference evidence="1 2" key="1">
    <citation type="journal article" date="2020" name="Int. J. Syst. Evol. Microbiol.">
        <title>Tenacibaculum piscium sp. nov., isolated from skin ulcers of sea-farmed fish, and description of Tenacibaculum finnmarkense sp. nov. with subdivision into genomovars finnmarkense and ulcerans.</title>
        <authorList>
            <person name="Olsen A.B."/>
            <person name="Spilsberg B."/>
            <person name="Nilsen H.K."/>
            <person name="Lagesen K."/>
            <person name="Gulla S."/>
            <person name="Avendano-Herrera R."/>
            <person name="Irgang R."/>
            <person name="Duchaud E."/>
            <person name="Colquhoun D.J."/>
        </authorList>
    </citation>
    <scope>NUCLEOTIDE SEQUENCE [LARGE SCALE GENOMIC DNA]</scope>
    <source>
        <strain evidence="1 2">TNO037</strain>
    </source>
</reference>
<keyword evidence="1" id="KW-0121">Carboxypeptidase</keyword>
<evidence type="ECO:0000313" key="2">
    <source>
        <dbReference type="Proteomes" id="UP000806077"/>
    </source>
</evidence>
<dbReference type="Pfam" id="PF13715">
    <property type="entry name" value="CarbopepD_reg_2"/>
    <property type="match status" value="1"/>
</dbReference>